<dbReference type="EMBL" id="BAAAHP010000100">
    <property type="protein sequence ID" value="GAA0941058.1"/>
    <property type="molecule type" value="Genomic_DNA"/>
</dbReference>
<evidence type="ECO:0000313" key="3">
    <source>
        <dbReference type="Proteomes" id="UP001499967"/>
    </source>
</evidence>
<evidence type="ECO:0000256" key="1">
    <source>
        <dbReference type="SAM" id="MobiDB-lite"/>
    </source>
</evidence>
<dbReference type="Proteomes" id="UP001499967">
    <property type="component" value="Unassembled WGS sequence"/>
</dbReference>
<comment type="caution">
    <text evidence="2">The sequence shown here is derived from an EMBL/GenBank/DDBJ whole genome shotgun (WGS) entry which is preliminary data.</text>
</comment>
<reference evidence="2 3" key="1">
    <citation type="journal article" date="2019" name="Int. J. Syst. Evol. Microbiol.">
        <title>The Global Catalogue of Microorganisms (GCM) 10K type strain sequencing project: providing services to taxonomists for standard genome sequencing and annotation.</title>
        <authorList>
            <consortium name="The Broad Institute Genomics Platform"/>
            <consortium name="The Broad Institute Genome Sequencing Center for Infectious Disease"/>
            <person name="Wu L."/>
            <person name="Ma J."/>
        </authorList>
    </citation>
    <scope>NUCLEOTIDE SEQUENCE [LARGE SCALE GENOMIC DNA]</scope>
    <source>
        <strain evidence="2 3">JCM 11117</strain>
    </source>
</reference>
<feature type="region of interest" description="Disordered" evidence="1">
    <location>
        <begin position="1"/>
        <end position="54"/>
    </location>
</feature>
<organism evidence="2 3">
    <name type="scientific">Pseudonocardia zijingensis</name>
    <dbReference type="NCBI Taxonomy" id="153376"/>
    <lineage>
        <taxon>Bacteria</taxon>
        <taxon>Bacillati</taxon>
        <taxon>Actinomycetota</taxon>
        <taxon>Actinomycetes</taxon>
        <taxon>Pseudonocardiales</taxon>
        <taxon>Pseudonocardiaceae</taxon>
        <taxon>Pseudonocardia</taxon>
    </lineage>
</organism>
<gene>
    <name evidence="2" type="ORF">GCM10009559_36460</name>
</gene>
<name>A0ABN1QDZ9_9PSEU</name>
<feature type="compositionally biased region" description="Acidic residues" evidence="1">
    <location>
        <begin position="30"/>
        <end position="45"/>
    </location>
</feature>
<feature type="compositionally biased region" description="Pro residues" evidence="1">
    <location>
        <begin position="7"/>
        <end position="18"/>
    </location>
</feature>
<proteinExistence type="predicted"/>
<accession>A0ABN1QDZ9</accession>
<evidence type="ECO:0000313" key="2">
    <source>
        <dbReference type="EMBL" id="GAA0941058.1"/>
    </source>
</evidence>
<sequence length="54" mass="5487">MTRPDAAPEPDPPRPPGTPDLDVDLPAGEGGDDEPGNLPGEDVEPDAGAMEPPD</sequence>
<dbReference type="RefSeq" id="WP_343942636.1">
    <property type="nucleotide sequence ID" value="NZ_BAAAHP010000100.1"/>
</dbReference>
<keyword evidence="3" id="KW-1185">Reference proteome</keyword>
<protein>
    <submittedName>
        <fullName evidence="2">Uncharacterized protein</fullName>
    </submittedName>
</protein>